<dbReference type="EMBL" id="JACXJA010000049">
    <property type="protein sequence ID" value="MBD2865908.1"/>
    <property type="molecule type" value="Genomic_DNA"/>
</dbReference>
<dbReference type="Proteomes" id="UP000639396">
    <property type="component" value="Unassembled WGS sequence"/>
</dbReference>
<dbReference type="RefSeq" id="WP_190931529.1">
    <property type="nucleotide sequence ID" value="NZ_JACXJA010000049.1"/>
</dbReference>
<dbReference type="AlphaFoldDB" id="A0A927H301"/>
<keyword evidence="1" id="KW-0479">Metal-binding</keyword>
<comment type="similarity">
    <text evidence="4">Belongs to the cyclic nucleotide phosphodiesterase class-III family.</text>
</comment>
<accession>A0A927H301</accession>
<evidence type="ECO:0000259" key="5">
    <source>
        <dbReference type="Pfam" id="PF00149"/>
    </source>
</evidence>
<feature type="domain" description="Calcineurin-like phosphoesterase" evidence="5">
    <location>
        <begin position="5"/>
        <end position="200"/>
    </location>
</feature>
<evidence type="ECO:0000256" key="3">
    <source>
        <dbReference type="ARBA" id="ARBA00023004"/>
    </source>
</evidence>
<keyword evidence="7" id="KW-1185">Reference proteome</keyword>
<dbReference type="InterPro" id="IPR004843">
    <property type="entry name" value="Calcineurin-like_PHP"/>
</dbReference>
<keyword evidence="2" id="KW-0378">Hydrolase</keyword>
<gene>
    <name evidence="6" type="ORF">IDH45_28385</name>
</gene>
<dbReference type="Pfam" id="PF00149">
    <property type="entry name" value="Metallophos"/>
    <property type="match status" value="1"/>
</dbReference>
<comment type="caution">
    <text evidence="6">The sequence shown here is derived from an EMBL/GenBank/DDBJ whole genome shotgun (WGS) entry which is preliminary data.</text>
</comment>
<organism evidence="6 7">
    <name type="scientific">Paenibacillus oceani</name>
    <dbReference type="NCBI Taxonomy" id="2772510"/>
    <lineage>
        <taxon>Bacteria</taxon>
        <taxon>Bacillati</taxon>
        <taxon>Bacillota</taxon>
        <taxon>Bacilli</taxon>
        <taxon>Bacillales</taxon>
        <taxon>Paenibacillaceae</taxon>
        <taxon>Paenibacillus</taxon>
    </lineage>
</organism>
<evidence type="ECO:0000256" key="4">
    <source>
        <dbReference type="ARBA" id="ARBA00025742"/>
    </source>
</evidence>
<dbReference type="GO" id="GO:0016787">
    <property type="term" value="F:hydrolase activity"/>
    <property type="evidence" value="ECO:0007669"/>
    <property type="project" value="UniProtKB-KW"/>
</dbReference>
<dbReference type="Gene3D" id="3.60.21.10">
    <property type="match status" value="1"/>
</dbReference>
<dbReference type="PANTHER" id="PTHR42988:SF2">
    <property type="entry name" value="CYCLIC NUCLEOTIDE PHOSPHODIESTERASE CBUA0032-RELATED"/>
    <property type="match status" value="1"/>
</dbReference>
<evidence type="ECO:0000313" key="6">
    <source>
        <dbReference type="EMBL" id="MBD2865908.1"/>
    </source>
</evidence>
<protein>
    <submittedName>
        <fullName evidence="6">Metallophosphoesterase</fullName>
    </submittedName>
</protein>
<dbReference type="InterPro" id="IPR029052">
    <property type="entry name" value="Metallo-depent_PP-like"/>
</dbReference>
<dbReference type="SUPFAM" id="SSF56300">
    <property type="entry name" value="Metallo-dependent phosphatases"/>
    <property type="match status" value="1"/>
</dbReference>
<dbReference type="PANTHER" id="PTHR42988">
    <property type="entry name" value="PHOSPHOHYDROLASE"/>
    <property type="match status" value="1"/>
</dbReference>
<evidence type="ECO:0000313" key="7">
    <source>
        <dbReference type="Proteomes" id="UP000639396"/>
    </source>
</evidence>
<reference evidence="6" key="1">
    <citation type="submission" date="2020-09" db="EMBL/GenBank/DDBJ databases">
        <title>A novel bacterium of genus Paenibacillus, isolated from South China Sea.</title>
        <authorList>
            <person name="Huang H."/>
            <person name="Mo K."/>
            <person name="Hu Y."/>
        </authorList>
    </citation>
    <scope>NUCLEOTIDE SEQUENCE</scope>
    <source>
        <strain evidence="6">IB182363</strain>
    </source>
</reference>
<evidence type="ECO:0000256" key="1">
    <source>
        <dbReference type="ARBA" id="ARBA00022723"/>
    </source>
</evidence>
<dbReference type="InterPro" id="IPR050884">
    <property type="entry name" value="CNP_phosphodiesterase-III"/>
</dbReference>
<dbReference type="GO" id="GO:0046872">
    <property type="term" value="F:metal ion binding"/>
    <property type="evidence" value="ECO:0007669"/>
    <property type="project" value="UniProtKB-KW"/>
</dbReference>
<sequence>MKPIQFVHLTDTHMNAPDTEGPFAKLQLAEKVKHVFGHIQQSGLRPSFLLITGDLSHEGDTADYAYIRKLLDEGSETIGAPVYVVLGNHDHRSPFREGYLGETASEEPYYYTHMIDGLRLIGLNSQVPGAHNGTIDDRQLAWLAEQLRTPASRGTIVAVHHPLLTINGMPGDHSLTNRDALMDVLAGTDVIGMMAGHVHSNNVGTFRGILSVAAAGTAFGGELADAEHFRMFDACSYNVVTVDQDGVAVSTVTLPTSNAEFFRFPLKALAEQH</sequence>
<name>A0A927H301_9BACL</name>
<proteinExistence type="inferred from homology"/>
<evidence type="ECO:0000256" key="2">
    <source>
        <dbReference type="ARBA" id="ARBA00022801"/>
    </source>
</evidence>
<keyword evidence="3" id="KW-0408">Iron</keyword>